<feature type="transmembrane region" description="Helical" evidence="2">
    <location>
        <begin position="12"/>
        <end position="32"/>
    </location>
</feature>
<proteinExistence type="predicted"/>
<keyword evidence="4" id="KW-1185">Reference proteome</keyword>
<dbReference type="RefSeq" id="WP_141886059.1">
    <property type="nucleotide sequence ID" value="NZ_BAAAUY010000022.1"/>
</dbReference>
<dbReference type="OrthoDB" id="9832401at2"/>
<evidence type="ECO:0000313" key="3">
    <source>
        <dbReference type="EMBL" id="TQL42632.1"/>
    </source>
</evidence>
<dbReference type="Proteomes" id="UP000319094">
    <property type="component" value="Unassembled WGS sequence"/>
</dbReference>
<name>A0A542Y3I1_9MICO</name>
<feature type="transmembrane region" description="Helical" evidence="2">
    <location>
        <begin position="68"/>
        <end position="91"/>
    </location>
</feature>
<evidence type="ECO:0000256" key="2">
    <source>
        <dbReference type="SAM" id="Phobius"/>
    </source>
</evidence>
<evidence type="ECO:0000313" key="4">
    <source>
        <dbReference type="Proteomes" id="UP000319094"/>
    </source>
</evidence>
<reference evidence="3 4" key="1">
    <citation type="submission" date="2019-06" db="EMBL/GenBank/DDBJ databases">
        <title>Sequencing the genomes of 1000 actinobacteria strains.</title>
        <authorList>
            <person name="Klenk H.-P."/>
        </authorList>
    </citation>
    <scope>NUCLEOTIDE SEQUENCE [LARGE SCALE GENOMIC DNA]</scope>
    <source>
        <strain evidence="3 4">DSM 8803</strain>
    </source>
</reference>
<accession>A0A542Y3I1</accession>
<gene>
    <name evidence="3" type="ORF">FB468_0635</name>
</gene>
<keyword evidence="2" id="KW-1133">Transmembrane helix</keyword>
<dbReference type="AlphaFoldDB" id="A0A542Y3I1"/>
<evidence type="ECO:0000256" key="1">
    <source>
        <dbReference type="SAM" id="MobiDB-lite"/>
    </source>
</evidence>
<protein>
    <submittedName>
        <fullName evidence="3">Uncharacterized protein</fullName>
    </submittedName>
</protein>
<organism evidence="3 4">
    <name type="scientific">Leucobacter komagatae</name>
    <dbReference type="NCBI Taxonomy" id="55969"/>
    <lineage>
        <taxon>Bacteria</taxon>
        <taxon>Bacillati</taxon>
        <taxon>Actinomycetota</taxon>
        <taxon>Actinomycetes</taxon>
        <taxon>Micrococcales</taxon>
        <taxon>Microbacteriaceae</taxon>
        <taxon>Leucobacter</taxon>
    </lineage>
</organism>
<sequence length="221" mass="23403">MNANGKSAIGAVMGLLPWIPLSGLIIIAPLLTIFNLRGFSVVAAFVSIIWIVIWVIRSARRWLRMMRLAVAGTPAVLLPAGAVMLDAWPVLVDVCGWVPRTALGQKPPLALKLWGLVSGNTTDLGPRILRIENAPAGPVAIVGLTPRITAEHIAAHSERIADMWGAQAVEVTRTRPNEVAILARVRDPLEGTTTGFIGAPPAPPTVTAADFLPSNDDGQGL</sequence>
<feature type="transmembrane region" description="Helical" evidence="2">
    <location>
        <begin position="38"/>
        <end position="56"/>
    </location>
</feature>
<feature type="region of interest" description="Disordered" evidence="1">
    <location>
        <begin position="192"/>
        <end position="221"/>
    </location>
</feature>
<keyword evidence="2" id="KW-0812">Transmembrane</keyword>
<comment type="caution">
    <text evidence="3">The sequence shown here is derived from an EMBL/GenBank/DDBJ whole genome shotgun (WGS) entry which is preliminary data.</text>
</comment>
<keyword evidence="2" id="KW-0472">Membrane</keyword>
<dbReference type="EMBL" id="VFON01000001">
    <property type="protein sequence ID" value="TQL42632.1"/>
    <property type="molecule type" value="Genomic_DNA"/>
</dbReference>